<evidence type="ECO:0000256" key="4">
    <source>
        <dbReference type="ARBA" id="ARBA00022833"/>
    </source>
</evidence>
<protein>
    <submittedName>
        <fullName evidence="9">F-box only protein 40-like</fullName>
    </submittedName>
</protein>
<dbReference type="InterPro" id="IPR036047">
    <property type="entry name" value="F-box-like_dom_sf"/>
</dbReference>
<evidence type="ECO:0000256" key="6">
    <source>
        <dbReference type="SAM" id="MobiDB-lite"/>
    </source>
</evidence>
<organism evidence="9 10">
    <name type="scientific">Acipenser oxyrinchus oxyrinchus</name>
    <dbReference type="NCBI Taxonomy" id="40147"/>
    <lineage>
        <taxon>Eukaryota</taxon>
        <taxon>Metazoa</taxon>
        <taxon>Chordata</taxon>
        <taxon>Craniata</taxon>
        <taxon>Vertebrata</taxon>
        <taxon>Euteleostomi</taxon>
        <taxon>Actinopterygii</taxon>
        <taxon>Chondrostei</taxon>
        <taxon>Acipenseriformes</taxon>
        <taxon>Acipenseridae</taxon>
        <taxon>Acipenser</taxon>
    </lineage>
</organism>
<evidence type="ECO:0000313" key="10">
    <source>
        <dbReference type="Proteomes" id="UP001230051"/>
    </source>
</evidence>
<keyword evidence="4 5" id="KW-0862">Zinc</keyword>
<dbReference type="Gene3D" id="3.30.40.10">
    <property type="entry name" value="Zinc/RING finger domain, C3HC4 (zinc finger)"/>
    <property type="match status" value="1"/>
</dbReference>
<dbReference type="InterPro" id="IPR001810">
    <property type="entry name" value="F-box_dom"/>
</dbReference>
<feature type="zinc finger region" description="TRAF-type" evidence="5">
    <location>
        <begin position="93"/>
        <end position="135"/>
    </location>
</feature>
<dbReference type="PANTHER" id="PTHR15933">
    <property type="entry name" value="PROTEIN CBG16327"/>
    <property type="match status" value="1"/>
</dbReference>
<dbReference type="PROSITE" id="PS50145">
    <property type="entry name" value="ZF_TRAF"/>
    <property type="match status" value="1"/>
</dbReference>
<dbReference type="GO" id="GO:0008270">
    <property type="term" value="F:zinc ion binding"/>
    <property type="evidence" value="ECO:0007669"/>
    <property type="project" value="UniProtKB-KW"/>
</dbReference>
<dbReference type="PANTHER" id="PTHR15933:SF1">
    <property type="entry name" value="F-BOX ONLY PROTEIN 40"/>
    <property type="match status" value="1"/>
</dbReference>
<accession>A0AAD8G491</accession>
<dbReference type="SUPFAM" id="SSF49599">
    <property type="entry name" value="TRAF domain-like"/>
    <property type="match status" value="1"/>
</dbReference>
<keyword evidence="3" id="KW-0833">Ubl conjugation pathway</keyword>
<feature type="domain" description="TRAF-type" evidence="7">
    <location>
        <begin position="93"/>
        <end position="135"/>
    </location>
</feature>
<dbReference type="Pfam" id="PF15965">
    <property type="entry name" value="zf-TRAF_2"/>
    <property type="match status" value="1"/>
</dbReference>
<feature type="region of interest" description="Disordered" evidence="6">
    <location>
        <begin position="197"/>
        <end position="216"/>
    </location>
</feature>
<name>A0AAD8G491_ACIOX</name>
<evidence type="ECO:0000259" key="7">
    <source>
        <dbReference type="PROSITE" id="PS50145"/>
    </source>
</evidence>
<dbReference type="InterPro" id="IPR043013">
    <property type="entry name" value="Znf_TRAF_N"/>
</dbReference>
<dbReference type="Gene3D" id="3.30.40.150">
    <property type="entry name" value="TRAF-like zinc-finger, N-terminal subdomain"/>
    <property type="match status" value="1"/>
</dbReference>
<dbReference type="GO" id="GO:0061630">
    <property type="term" value="F:ubiquitin protein ligase activity"/>
    <property type="evidence" value="ECO:0007669"/>
    <property type="project" value="InterPro"/>
</dbReference>
<dbReference type="GO" id="GO:0005737">
    <property type="term" value="C:cytoplasm"/>
    <property type="evidence" value="ECO:0007669"/>
    <property type="project" value="TreeGrafter"/>
</dbReference>
<keyword evidence="1 5" id="KW-0479">Metal-binding</keyword>
<evidence type="ECO:0000256" key="1">
    <source>
        <dbReference type="ARBA" id="ARBA00022723"/>
    </source>
</evidence>
<dbReference type="SUPFAM" id="SSF81383">
    <property type="entry name" value="F-box domain"/>
    <property type="match status" value="1"/>
</dbReference>
<dbReference type="InterPro" id="IPR001293">
    <property type="entry name" value="Znf_TRAF"/>
</dbReference>
<feature type="compositionally biased region" description="Low complexity" evidence="6">
    <location>
        <begin position="202"/>
        <end position="212"/>
    </location>
</feature>
<evidence type="ECO:0000256" key="2">
    <source>
        <dbReference type="ARBA" id="ARBA00022771"/>
    </source>
</evidence>
<dbReference type="Gene3D" id="1.20.1280.50">
    <property type="match status" value="1"/>
</dbReference>
<dbReference type="Pfam" id="PF15966">
    <property type="entry name" value="F-box_4"/>
    <property type="match status" value="1"/>
</dbReference>
<evidence type="ECO:0000259" key="8">
    <source>
        <dbReference type="PROSITE" id="PS50181"/>
    </source>
</evidence>
<feature type="compositionally biased region" description="Basic and acidic residues" evidence="6">
    <location>
        <begin position="303"/>
        <end position="319"/>
    </location>
</feature>
<comment type="caution">
    <text evidence="9">The sequence shown here is derived from an EMBL/GenBank/DDBJ whole genome shotgun (WGS) entry which is preliminary data.</text>
</comment>
<dbReference type="InterPro" id="IPR013083">
    <property type="entry name" value="Znf_RING/FYVE/PHD"/>
</dbReference>
<feature type="region of interest" description="Disordered" evidence="6">
    <location>
        <begin position="280"/>
        <end position="319"/>
    </location>
</feature>
<evidence type="ECO:0000313" key="9">
    <source>
        <dbReference type="EMBL" id="KAK1168225.1"/>
    </source>
</evidence>
<dbReference type="EMBL" id="JAGXEW010000009">
    <property type="protein sequence ID" value="KAK1168225.1"/>
    <property type="molecule type" value="Genomic_DNA"/>
</dbReference>
<keyword evidence="10" id="KW-1185">Reference proteome</keyword>
<evidence type="ECO:0000256" key="3">
    <source>
        <dbReference type="ARBA" id="ARBA00022786"/>
    </source>
</evidence>
<gene>
    <name evidence="9" type="primary">FBXO40</name>
    <name evidence="9" type="ORF">AOXY_G11117</name>
</gene>
<sequence length="742" mass="83900">MSELQYGYKCLAILNRIAFTLWIDLVTFLYAHRNPVGVAMGKNERPPAGQHKHCEKCFSLRCKAPIEISVSCMVINCRLHCGAVFHMCKEEEHKLLCLHEKVPCLNADYGCPFSMLRFKLAKHLEVCPASTVSCSMEWNRWPLIETGTVLNENVMKEPYSEENLDLSMALRDQRVLFNSLKMRSLFPELTEQVPEVRDRASEQGAEGAELGAGCSGQATASGGKIFIDSVGRVFSGEEVIELTQAEREALAKDKNVADFERYDIWENMFSKEKSSCKHTEKALKKQGHTGGKEEEQAASCSKEQQEEPQNDKNGEAEAERHLDKIGQAPWQDGVLERLSKQVTPMEYNMYLLHNGSMLINFGQIDACTPKDRDFVYGSIEPMELKSVQTFKVPKSYRAKRSCGGMSSMKKEHKAVDTSDLGVTDDEIPTWDEISASLLCSLERELKGHVISETVGSDGVTVDFGTQTYSFESTPFKPDSSLADITADRSPFLSFHLQPESVTNRHNKVSSVFTLFCHHFFRRDEFPSHFKNVHADIQSSLSGWFEQRCPLSYLGCTYSQRKFCPARQKAKVTYSQELSTFTLKPEVSSLLFDGVKTNPALRKRARNLDSLSSLPFEMLQHIAGFLDSLALSQLAQVSQYMREVCSTLLQERGMVSLKWEKKTYSHGGSSWRARKKVWQFSCLFSTVDSWCFDDIPSMSEHLKVCPFYVTEQKSEPVPLANMCGTKEQSQERSTLVSMFLPEP</sequence>
<dbReference type="PROSITE" id="PS50181">
    <property type="entry name" value="FBOX"/>
    <property type="match status" value="1"/>
</dbReference>
<reference evidence="9" key="1">
    <citation type="submission" date="2022-02" db="EMBL/GenBank/DDBJ databases">
        <title>Atlantic sturgeon de novo genome assembly.</title>
        <authorList>
            <person name="Stock M."/>
            <person name="Klopp C."/>
            <person name="Guiguen Y."/>
            <person name="Cabau C."/>
            <person name="Parinello H."/>
            <person name="Santidrian Yebra-Pimentel E."/>
            <person name="Kuhl H."/>
            <person name="Dirks R.P."/>
            <person name="Guessner J."/>
            <person name="Wuertz S."/>
            <person name="Du K."/>
            <person name="Schartl M."/>
        </authorList>
    </citation>
    <scope>NUCLEOTIDE SEQUENCE</scope>
    <source>
        <strain evidence="9">STURGEONOMICS-FGT-2020</strain>
        <tissue evidence="9">Whole blood</tissue>
    </source>
</reference>
<feature type="domain" description="F-box" evidence="8">
    <location>
        <begin position="607"/>
        <end position="661"/>
    </location>
</feature>
<proteinExistence type="predicted"/>
<evidence type="ECO:0000256" key="5">
    <source>
        <dbReference type="PROSITE-ProRule" id="PRU00207"/>
    </source>
</evidence>
<dbReference type="InterPro" id="IPR031890">
    <property type="entry name" value="Fbxo30/Fbxo40"/>
</dbReference>
<keyword evidence="2 5" id="KW-0863">Zinc-finger</keyword>
<dbReference type="AlphaFoldDB" id="A0AAD8G491"/>
<dbReference type="Proteomes" id="UP001230051">
    <property type="component" value="Unassembled WGS sequence"/>
</dbReference>